<proteinExistence type="predicted"/>
<dbReference type="Proteomes" id="UP001044222">
    <property type="component" value="Chromosome 11"/>
</dbReference>
<sequence>MPLRRLYYQREGGHELQLVSGTAKPACPEKNRMSSKTTSVFIQSQYDKGPRGLHLLTAHKFTVGNPVEDFILKPPVVKNLTLCCVCCKMLQYVIVINNAVIVAYGHKLPVNK</sequence>
<organism evidence="1 2">
    <name type="scientific">Anguilla anguilla</name>
    <name type="common">European freshwater eel</name>
    <name type="synonym">Muraena anguilla</name>
    <dbReference type="NCBI Taxonomy" id="7936"/>
    <lineage>
        <taxon>Eukaryota</taxon>
        <taxon>Metazoa</taxon>
        <taxon>Chordata</taxon>
        <taxon>Craniata</taxon>
        <taxon>Vertebrata</taxon>
        <taxon>Euteleostomi</taxon>
        <taxon>Actinopterygii</taxon>
        <taxon>Neopterygii</taxon>
        <taxon>Teleostei</taxon>
        <taxon>Anguilliformes</taxon>
        <taxon>Anguillidae</taxon>
        <taxon>Anguilla</taxon>
    </lineage>
</organism>
<keyword evidence="2" id="KW-1185">Reference proteome</keyword>
<gene>
    <name evidence="1" type="ORF">ANANG_G00209130</name>
</gene>
<accession>A0A9D3LZH5</accession>
<protein>
    <submittedName>
        <fullName evidence="1">Uncharacterized protein</fullName>
    </submittedName>
</protein>
<evidence type="ECO:0000313" key="2">
    <source>
        <dbReference type="Proteomes" id="UP001044222"/>
    </source>
</evidence>
<comment type="caution">
    <text evidence="1">The sequence shown here is derived from an EMBL/GenBank/DDBJ whole genome shotgun (WGS) entry which is preliminary data.</text>
</comment>
<evidence type="ECO:0000313" key="1">
    <source>
        <dbReference type="EMBL" id="KAG5839822.1"/>
    </source>
</evidence>
<reference evidence="1" key="1">
    <citation type="submission" date="2021-01" db="EMBL/GenBank/DDBJ databases">
        <title>A chromosome-scale assembly of European eel, Anguilla anguilla.</title>
        <authorList>
            <person name="Henkel C."/>
            <person name="Jong-Raadsen S.A."/>
            <person name="Dufour S."/>
            <person name="Weltzien F.-A."/>
            <person name="Palstra A.P."/>
            <person name="Pelster B."/>
            <person name="Spaink H.P."/>
            <person name="Van Den Thillart G.E."/>
            <person name="Jansen H."/>
            <person name="Zahm M."/>
            <person name="Klopp C."/>
            <person name="Cedric C."/>
            <person name="Louis A."/>
            <person name="Berthelot C."/>
            <person name="Parey E."/>
            <person name="Roest Crollius H."/>
            <person name="Montfort J."/>
            <person name="Robinson-Rechavi M."/>
            <person name="Bucao C."/>
            <person name="Bouchez O."/>
            <person name="Gislard M."/>
            <person name="Lluch J."/>
            <person name="Milhes M."/>
            <person name="Lampietro C."/>
            <person name="Lopez Roques C."/>
            <person name="Donnadieu C."/>
            <person name="Braasch I."/>
            <person name="Desvignes T."/>
            <person name="Postlethwait J."/>
            <person name="Bobe J."/>
            <person name="Guiguen Y."/>
            <person name="Dirks R."/>
        </authorList>
    </citation>
    <scope>NUCLEOTIDE SEQUENCE</scope>
    <source>
        <strain evidence="1">Tag_6206</strain>
        <tissue evidence="1">Liver</tissue>
    </source>
</reference>
<dbReference type="AlphaFoldDB" id="A0A9D3LZH5"/>
<dbReference type="EMBL" id="JAFIRN010000011">
    <property type="protein sequence ID" value="KAG5839822.1"/>
    <property type="molecule type" value="Genomic_DNA"/>
</dbReference>
<name>A0A9D3LZH5_ANGAN</name>